<proteinExistence type="predicted"/>
<dbReference type="SUPFAM" id="SSF48452">
    <property type="entry name" value="TPR-like"/>
    <property type="match status" value="1"/>
</dbReference>
<gene>
    <name evidence="7" type="ORF">TPSB3V08_LOCUS6614</name>
</gene>
<comment type="function">
    <text evidence="6">Axonemal protein which is implicated in axonemal and/or peri-axonemal structure assembly and regulates flagellum assembly and beating and therefore sperm motility.</text>
</comment>
<evidence type="ECO:0000256" key="6">
    <source>
        <dbReference type="ARBA" id="ARBA00044739"/>
    </source>
</evidence>
<dbReference type="GO" id="GO:0005929">
    <property type="term" value="C:cilium"/>
    <property type="evidence" value="ECO:0007669"/>
    <property type="project" value="TreeGrafter"/>
</dbReference>
<keyword evidence="3" id="KW-0677">Repeat</keyword>
<dbReference type="InterPro" id="IPR011990">
    <property type="entry name" value="TPR-like_helical_dom_sf"/>
</dbReference>
<dbReference type="Gene3D" id="1.25.40.10">
    <property type="entry name" value="Tetratricopeptide repeat domain"/>
    <property type="match status" value="1"/>
</dbReference>
<dbReference type="PANTHER" id="PTHR46630">
    <property type="entry name" value="TETRATRICOPEPTIDE REPEAT PROTEIN 29"/>
    <property type="match status" value="1"/>
</dbReference>
<dbReference type="EMBL" id="OD003947">
    <property type="protein sequence ID" value="CAD7408983.1"/>
    <property type="molecule type" value="Genomic_DNA"/>
</dbReference>
<dbReference type="GO" id="GO:0005737">
    <property type="term" value="C:cytoplasm"/>
    <property type="evidence" value="ECO:0007669"/>
    <property type="project" value="UniProtKB-SubCell"/>
</dbReference>
<evidence type="ECO:0000313" key="7">
    <source>
        <dbReference type="EMBL" id="CAD7408983.1"/>
    </source>
</evidence>
<evidence type="ECO:0000256" key="4">
    <source>
        <dbReference type="ARBA" id="ARBA00022803"/>
    </source>
</evidence>
<dbReference type="PANTHER" id="PTHR46630:SF1">
    <property type="entry name" value="TETRATRICOPEPTIDE REPEAT PROTEIN 29"/>
    <property type="match status" value="1"/>
</dbReference>
<dbReference type="InterPro" id="IPR051476">
    <property type="entry name" value="Bac_ResReg_Asp_Phosphatase"/>
</dbReference>
<dbReference type="GO" id="GO:0003341">
    <property type="term" value="P:cilium movement"/>
    <property type="evidence" value="ECO:0007669"/>
    <property type="project" value="TreeGrafter"/>
</dbReference>
<keyword evidence="4" id="KW-0802">TPR repeat</keyword>
<organism evidence="7">
    <name type="scientific">Timema poppense</name>
    <name type="common">Walking stick</name>
    <dbReference type="NCBI Taxonomy" id="170557"/>
    <lineage>
        <taxon>Eukaryota</taxon>
        <taxon>Metazoa</taxon>
        <taxon>Ecdysozoa</taxon>
        <taxon>Arthropoda</taxon>
        <taxon>Hexapoda</taxon>
        <taxon>Insecta</taxon>
        <taxon>Pterygota</taxon>
        <taxon>Neoptera</taxon>
        <taxon>Polyneoptera</taxon>
        <taxon>Phasmatodea</taxon>
        <taxon>Timematodea</taxon>
        <taxon>Timematoidea</taxon>
        <taxon>Timematidae</taxon>
        <taxon>Timema</taxon>
    </lineage>
</organism>
<evidence type="ECO:0000256" key="1">
    <source>
        <dbReference type="ARBA" id="ARBA00004496"/>
    </source>
</evidence>
<dbReference type="AlphaFoldDB" id="A0A7R9H5U1"/>
<evidence type="ECO:0000256" key="2">
    <source>
        <dbReference type="ARBA" id="ARBA00022490"/>
    </source>
</evidence>
<evidence type="ECO:0000256" key="3">
    <source>
        <dbReference type="ARBA" id="ARBA00022737"/>
    </source>
</evidence>
<protein>
    <recommendedName>
        <fullName evidence="5">Tetratricopeptide repeat protein 29</fullName>
    </recommendedName>
</protein>
<name>A0A7R9H5U1_TIMPO</name>
<reference evidence="7" key="1">
    <citation type="submission" date="2020-11" db="EMBL/GenBank/DDBJ databases">
        <authorList>
            <person name="Tran Van P."/>
        </authorList>
    </citation>
    <scope>NUCLEOTIDE SEQUENCE</scope>
</reference>
<sequence>MAGRTNKPLVKPRQISREHIVAHRPVRHRDIKGKIEYREELRATLPVLDVNEIRRHRIPFHEAMCSEIEEEGFHESSDYIRRLIQLDHDTRQKAGPETLLWKRPQLRKHTLNLQKLRFGLTEAETARKKGNKGAESHELLRLAVFFMLKNQDWWWVAEQLFLLCVEAVTGFRADGGRKEATTRYIYGLFLFQKLGDVEGAKTHLQIARELSAGKSWRAAKELGQPQDTIYIESNSILYKALIELGVQARETDPLIAVKLCSQAHRRALECDRPKNVADALLELAVSYQSTQEYDMAIITLEQLRAVCSENNLSQGLCKAHLELAFSYKREIAELKNLPLESGIASRYLGEYYFKLGATHEAIPPLVTSLFKLHQHGTSEQLEQTRAIAAAAAGTDVMPQIGKLILSKDPESLKTLVAWKESHKPFWKDGAYYFAPSSMADKPVGPTADEYAQSYSGLIRVPIVEKDLELLKRLMGDEDDHIPIPKVSPGSS</sequence>
<accession>A0A7R9H5U1</accession>
<keyword evidence="2" id="KW-0963">Cytoplasm</keyword>
<comment type="subcellular location">
    <subcellularLocation>
        <location evidence="1">Cytoplasm</location>
    </subcellularLocation>
</comment>
<evidence type="ECO:0000256" key="5">
    <source>
        <dbReference type="ARBA" id="ARBA00040665"/>
    </source>
</evidence>